<evidence type="ECO:0000313" key="2">
    <source>
        <dbReference type="EMBL" id="CAD6211025.1"/>
    </source>
</evidence>
<evidence type="ECO:0000256" key="1">
    <source>
        <dbReference type="SAM" id="MobiDB-lite"/>
    </source>
</evidence>
<dbReference type="EMBL" id="CAJGYO010000002">
    <property type="protein sequence ID" value="CAD6211025.1"/>
    <property type="molecule type" value="Genomic_DNA"/>
</dbReference>
<gene>
    <name evidence="2" type="ORF">NCGR_LOCUS7047</name>
</gene>
<dbReference type="OrthoDB" id="1914410at2759"/>
<feature type="region of interest" description="Disordered" evidence="1">
    <location>
        <begin position="1"/>
        <end position="25"/>
    </location>
</feature>
<protein>
    <submittedName>
        <fullName evidence="2">Uncharacterized protein</fullName>
    </submittedName>
</protein>
<accession>A0A811MV62</accession>
<evidence type="ECO:0000313" key="3">
    <source>
        <dbReference type="Proteomes" id="UP000604825"/>
    </source>
</evidence>
<dbReference type="AlphaFoldDB" id="A0A811MV62"/>
<organism evidence="2 3">
    <name type="scientific">Miscanthus lutarioriparius</name>
    <dbReference type="NCBI Taxonomy" id="422564"/>
    <lineage>
        <taxon>Eukaryota</taxon>
        <taxon>Viridiplantae</taxon>
        <taxon>Streptophyta</taxon>
        <taxon>Embryophyta</taxon>
        <taxon>Tracheophyta</taxon>
        <taxon>Spermatophyta</taxon>
        <taxon>Magnoliopsida</taxon>
        <taxon>Liliopsida</taxon>
        <taxon>Poales</taxon>
        <taxon>Poaceae</taxon>
        <taxon>PACMAD clade</taxon>
        <taxon>Panicoideae</taxon>
        <taxon>Andropogonodae</taxon>
        <taxon>Andropogoneae</taxon>
        <taxon>Saccharinae</taxon>
        <taxon>Miscanthus</taxon>
    </lineage>
</organism>
<dbReference type="PANTHER" id="PTHR34554">
    <property type="entry name" value="RGS1-HXK1-INTERACTING PROTEIN 1"/>
    <property type="match status" value="1"/>
</dbReference>
<proteinExistence type="predicted"/>
<comment type="caution">
    <text evidence="2">The sequence shown here is derived from an EMBL/GenBank/DDBJ whole genome shotgun (WGS) entry which is preliminary data.</text>
</comment>
<sequence>MASPDPGRTPAQGEESASTSPWPLRKLQSLTPGLWSQYKAYEDAVVEGTKGTIADALVLVREHQAEAIGCATAAGFILFRVGTRKVNENMGIDSVRYRMRIT</sequence>
<dbReference type="PANTHER" id="PTHR34554:SF2">
    <property type="entry name" value="RGS1-HXK1-INTERACTING PROTEIN 1"/>
    <property type="match status" value="1"/>
</dbReference>
<keyword evidence="3" id="KW-1185">Reference proteome</keyword>
<name>A0A811MV62_9POAL</name>
<reference evidence="2" key="1">
    <citation type="submission" date="2020-10" db="EMBL/GenBank/DDBJ databases">
        <authorList>
            <person name="Han B."/>
            <person name="Lu T."/>
            <person name="Zhao Q."/>
            <person name="Huang X."/>
            <person name="Zhao Y."/>
        </authorList>
    </citation>
    <scope>NUCLEOTIDE SEQUENCE</scope>
</reference>
<dbReference type="Proteomes" id="UP000604825">
    <property type="component" value="Unassembled WGS sequence"/>
</dbReference>
<dbReference type="InterPro" id="IPR053284">
    <property type="entry name" value="RGS1-HXK1_interactor"/>
</dbReference>